<dbReference type="EMBL" id="LAZR01024713">
    <property type="protein sequence ID" value="KKL74258.1"/>
    <property type="molecule type" value="Genomic_DNA"/>
</dbReference>
<reference evidence="2" key="1">
    <citation type="journal article" date="2015" name="Nature">
        <title>Complex archaea that bridge the gap between prokaryotes and eukaryotes.</title>
        <authorList>
            <person name="Spang A."/>
            <person name="Saw J.H."/>
            <person name="Jorgensen S.L."/>
            <person name="Zaremba-Niedzwiedzka K."/>
            <person name="Martijn J."/>
            <person name="Lind A.E."/>
            <person name="van Eijk R."/>
            <person name="Schleper C."/>
            <person name="Guy L."/>
            <person name="Ettema T.J."/>
        </authorList>
    </citation>
    <scope>NUCLEOTIDE SEQUENCE</scope>
</reference>
<accession>A0A0F9EJL0</accession>
<dbReference type="AlphaFoldDB" id="A0A0F9EJL0"/>
<dbReference type="InterPro" id="IPR013087">
    <property type="entry name" value="Znf_C2H2_type"/>
</dbReference>
<evidence type="ECO:0000313" key="2">
    <source>
        <dbReference type="EMBL" id="KKL74258.1"/>
    </source>
</evidence>
<evidence type="ECO:0000259" key="1">
    <source>
        <dbReference type="PROSITE" id="PS50157"/>
    </source>
</evidence>
<dbReference type="PROSITE" id="PS50157">
    <property type="entry name" value="ZINC_FINGER_C2H2_2"/>
    <property type="match status" value="1"/>
</dbReference>
<gene>
    <name evidence="2" type="ORF">LCGC14_2066710</name>
</gene>
<name>A0A0F9EJL0_9ZZZZ</name>
<dbReference type="SMART" id="SM00355">
    <property type="entry name" value="ZnF_C2H2"/>
    <property type="match status" value="2"/>
</dbReference>
<comment type="caution">
    <text evidence="2">The sequence shown here is derived from an EMBL/GenBank/DDBJ whole genome shotgun (WGS) entry which is preliminary data.</text>
</comment>
<protein>
    <recommendedName>
        <fullName evidence="1">C2H2-type domain-containing protein</fullName>
    </recommendedName>
</protein>
<dbReference type="PROSITE" id="PS00028">
    <property type="entry name" value="ZINC_FINGER_C2H2_1"/>
    <property type="match status" value="1"/>
</dbReference>
<sequence length="185" mass="20353">METENTSTSELAVMQGENCKCLECGDIFGEITQVTRHIVHKHKGKETKWDHTDEPITRTKSDWRARLAARAANKDLVGPFKCNYCDFISTKSVGGIGAHIGHKHKTIKGPYLAGTHFEALGTGTVSPPRKKRKYTKRQSIGSQVKQALTSGKPAITLEIPLSDDITICVPLVLGPPVFIERNSDD</sequence>
<organism evidence="2">
    <name type="scientific">marine sediment metagenome</name>
    <dbReference type="NCBI Taxonomy" id="412755"/>
    <lineage>
        <taxon>unclassified sequences</taxon>
        <taxon>metagenomes</taxon>
        <taxon>ecological metagenomes</taxon>
    </lineage>
</organism>
<feature type="domain" description="C2H2-type" evidence="1">
    <location>
        <begin position="19"/>
        <end position="47"/>
    </location>
</feature>
<proteinExistence type="predicted"/>